<dbReference type="KEGG" id="mpho:DA803_03280"/>
<keyword evidence="4" id="KW-1185">Reference proteome</keyword>
<organism evidence="3 4">
    <name type="scientific">[Mycoplasma] phocae</name>
    <dbReference type="NCBI Taxonomy" id="142651"/>
    <lineage>
        <taxon>Bacteria</taxon>
        <taxon>Bacillati</taxon>
        <taxon>Mycoplasmatota</taxon>
        <taxon>Mycoplasmoidales</taxon>
        <taxon>Metamycoplasmataceae</taxon>
        <taxon>Metamycoplasma</taxon>
    </lineage>
</organism>
<sequence>MESKDNINNGNRDSIENKNNSKNKKNKRKIIATTAMFLGILTPIVAVIAIPLSLNSKTNIKRSKYFSDDVGKVMVSESNDEIIFNQDSGNRVDIMSNNLGTIRRNVKDNKQGQGVRYKNEFKFFSASQDFRAFVTKKLNAGDTADIKSNKSLIYSVNLKEIFDEYNANHNKPLTTRELFVSIENLISSFTYYYYDKDSIHYYDQKEGYLGYITSEFFKKINKYIQEKKSTNFDLKEAKLEAYIEFESDFKKIKSVSFTNKVIIQVKPQTT</sequence>
<keyword evidence="2" id="KW-0812">Transmembrane</keyword>
<keyword evidence="2" id="KW-0472">Membrane</keyword>
<dbReference type="OrthoDB" id="397949at2"/>
<evidence type="ECO:0000313" key="4">
    <source>
        <dbReference type="Proteomes" id="UP000252477"/>
    </source>
</evidence>
<protein>
    <submittedName>
        <fullName evidence="3">Uncharacterized protein</fullName>
    </submittedName>
</protein>
<dbReference type="AlphaFoldDB" id="A0A2Z5IQZ8"/>
<feature type="compositionally biased region" description="Polar residues" evidence="1">
    <location>
        <begin position="1"/>
        <end position="12"/>
    </location>
</feature>
<evidence type="ECO:0000256" key="2">
    <source>
        <dbReference type="SAM" id="Phobius"/>
    </source>
</evidence>
<evidence type="ECO:0000256" key="1">
    <source>
        <dbReference type="SAM" id="MobiDB-lite"/>
    </source>
</evidence>
<keyword evidence="2" id="KW-1133">Transmembrane helix</keyword>
<dbReference type="EMBL" id="CP029295">
    <property type="protein sequence ID" value="AXE61092.1"/>
    <property type="molecule type" value="Genomic_DNA"/>
</dbReference>
<reference evidence="4" key="1">
    <citation type="journal article" date="2018" name="Microbiol. Resour. Announc.">
        <title>Complete Sequence and Annotation of the Mycoplasma phocidae Strain 105T Genome.</title>
        <authorList>
            <person name="Frasca S. Jr."/>
            <person name="Kutish G.F."/>
            <person name="Michaels D.L."/>
            <person name="Brown D.R."/>
        </authorList>
    </citation>
    <scope>NUCLEOTIDE SEQUENCE [LARGE SCALE GENOMIC DNA]</scope>
    <source>
        <strain evidence="4">105</strain>
    </source>
</reference>
<feature type="region of interest" description="Disordered" evidence="1">
    <location>
        <begin position="1"/>
        <end position="25"/>
    </location>
</feature>
<proteinExistence type="predicted"/>
<dbReference type="Proteomes" id="UP000252477">
    <property type="component" value="Chromosome"/>
</dbReference>
<accession>A0A2Z5IQZ8</accession>
<evidence type="ECO:0000313" key="3">
    <source>
        <dbReference type="EMBL" id="AXE61092.1"/>
    </source>
</evidence>
<feature type="transmembrane region" description="Helical" evidence="2">
    <location>
        <begin position="30"/>
        <end position="54"/>
    </location>
</feature>
<dbReference type="RefSeq" id="WP_114191182.1">
    <property type="nucleotide sequence ID" value="NZ_CP029295.1"/>
</dbReference>
<name>A0A2Z5IQZ8_9BACT</name>
<gene>
    <name evidence="3" type="ORF">DA803_03280</name>
</gene>